<organism evidence="4 5">
    <name type="scientific">Candidatus Kinetoplastidibacterium kentomonadis</name>
    <dbReference type="NCBI Taxonomy" id="1576550"/>
    <lineage>
        <taxon>Bacteria</taxon>
        <taxon>Pseudomonadati</taxon>
        <taxon>Pseudomonadota</taxon>
        <taxon>Betaproteobacteria</taxon>
        <taxon>Candidatus Kinetoplastidibacterium</taxon>
    </lineage>
</organism>
<evidence type="ECO:0000313" key="4">
    <source>
        <dbReference type="EMBL" id="AWD32692.1"/>
    </source>
</evidence>
<gene>
    <name evidence="4" type="primary">estB</name>
    <name evidence="4" type="ORF">CKSOR_00592</name>
</gene>
<keyword evidence="5" id="KW-1185">Reference proteome</keyword>
<protein>
    <submittedName>
        <fullName evidence="4">Carboxylesterase 2</fullName>
        <ecNumber evidence="4">3.1.1.1</ecNumber>
    </submittedName>
</protein>
<dbReference type="OrthoDB" id="9801763at2"/>
<comment type="similarity">
    <text evidence="1">Belongs to the AB hydrolase superfamily. AB hydrolase 2 family.</text>
</comment>
<evidence type="ECO:0000259" key="3">
    <source>
        <dbReference type="Pfam" id="PF02230"/>
    </source>
</evidence>
<dbReference type="Proteomes" id="UP000266796">
    <property type="component" value="Chromosome"/>
</dbReference>
<dbReference type="PANTHER" id="PTHR10655">
    <property type="entry name" value="LYSOPHOSPHOLIPASE-RELATED"/>
    <property type="match status" value="1"/>
</dbReference>
<keyword evidence="2 4" id="KW-0378">Hydrolase</keyword>
<dbReference type="Gene3D" id="3.40.50.1820">
    <property type="entry name" value="alpha/beta hydrolase"/>
    <property type="match status" value="1"/>
</dbReference>
<proteinExistence type="inferred from homology"/>
<evidence type="ECO:0000256" key="1">
    <source>
        <dbReference type="ARBA" id="ARBA00006499"/>
    </source>
</evidence>
<dbReference type="EMBL" id="CP025628">
    <property type="protein sequence ID" value="AWD32692.1"/>
    <property type="molecule type" value="Genomic_DNA"/>
</dbReference>
<dbReference type="PANTHER" id="PTHR10655:SF17">
    <property type="entry name" value="LYSOPHOSPHOLIPASE-LIKE PROTEIN 1"/>
    <property type="match status" value="1"/>
</dbReference>
<dbReference type="SUPFAM" id="SSF53474">
    <property type="entry name" value="alpha/beta-Hydrolases"/>
    <property type="match status" value="1"/>
</dbReference>
<feature type="domain" description="Phospholipase/carboxylesterase/thioesterase" evidence="3">
    <location>
        <begin position="10"/>
        <end position="220"/>
    </location>
</feature>
<accession>A0A3Q8ERX9</accession>
<evidence type="ECO:0000256" key="2">
    <source>
        <dbReference type="ARBA" id="ARBA00022801"/>
    </source>
</evidence>
<reference evidence="4 5" key="1">
    <citation type="journal article" date="2018" name="Parasitology">
        <title>The reduced genome of Candidatus Kinetoplastibacterium sorsogonicusi, the endosymbiont of Kentomonas sorsogonicus (Trypanosomatidae): loss of the haem-synthesis pathway.</title>
        <authorList>
            <person name="Silva F.M."/>
            <person name="Kostygov A.Y."/>
            <person name="Spodareva V.V."/>
            <person name="Butenko A."/>
            <person name="Tossou R."/>
            <person name="Lukes J."/>
            <person name="Yurchenko V."/>
            <person name="Alves J.M.P."/>
        </authorList>
    </citation>
    <scope>NUCLEOTIDE SEQUENCE [LARGE SCALE GENOMIC DNA]</scope>
    <source>
        <strain evidence="4 5">MF-08</strain>
    </source>
</reference>
<dbReference type="Pfam" id="PF02230">
    <property type="entry name" value="Abhydrolase_2"/>
    <property type="match status" value="1"/>
</dbReference>
<sequence length="222" mass="25761">MDILNNKITNILQINNKSLYTVICIHGLGANRYDLLTIYNMCNLNKKQHIKFLFLEAAYQYITFNKSHMRAWFDIYNLETLDLNINDIYQTINEISKVIMLENKKGIPNSNIIIIGFSQGAIIALSTLISIDIINPMAGIISLSGYIPDILYEKINLRYVNTPIMFAHGKYDNIIPIINAKQSFNYMKNFFPNIIYREYNMNHTICNSEINDISEFINKNLK</sequence>
<dbReference type="AlphaFoldDB" id="A0A3Q8ERX9"/>
<dbReference type="RefSeq" id="WP_108674090.1">
    <property type="nucleotide sequence ID" value="NZ_CP025628.1"/>
</dbReference>
<dbReference type="InterPro" id="IPR029058">
    <property type="entry name" value="AB_hydrolase_fold"/>
</dbReference>
<evidence type="ECO:0000313" key="5">
    <source>
        <dbReference type="Proteomes" id="UP000266796"/>
    </source>
</evidence>
<dbReference type="InterPro" id="IPR050565">
    <property type="entry name" value="LYPA1-2/EST-like"/>
</dbReference>
<dbReference type="KEGG" id="kso:CKSOR_00592"/>
<name>A0A3Q8ERX9_9PROT</name>
<dbReference type="EC" id="3.1.1.1" evidence="4"/>
<dbReference type="InterPro" id="IPR003140">
    <property type="entry name" value="PLipase/COase/thioEstase"/>
</dbReference>
<dbReference type="GO" id="GO:0106435">
    <property type="term" value="F:carboxylesterase activity"/>
    <property type="evidence" value="ECO:0007669"/>
    <property type="project" value="UniProtKB-EC"/>
</dbReference>